<protein>
    <recommendedName>
        <fullName evidence="6">WD40-like Beta Propeller Repeat</fullName>
    </recommendedName>
</protein>
<evidence type="ECO:0000256" key="1">
    <source>
        <dbReference type="SAM" id="MobiDB-lite"/>
    </source>
</evidence>
<feature type="transmembrane region" description="Helical" evidence="2">
    <location>
        <begin position="338"/>
        <end position="359"/>
    </location>
</feature>
<dbReference type="EMBL" id="BAABJQ010000004">
    <property type="protein sequence ID" value="GAA5181609.1"/>
    <property type="molecule type" value="Genomic_DNA"/>
</dbReference>
<keyword evidence="5" id="KW-1185">Reference proteome</keyword>
<evidence type="ECO:0000313" key="5">
    <source>
        <dbReference type="Proteomes" id="UP001501570"/>
    </source>
</evidence>
<feature type="compositionally biased region" description="Gly residues" evidence="1">
    <location>
        <begin position="407"/>
        <end position="416"/>
    </location>
</feature>
<evidence type="ECO:0008006" key="6">
    <source>
        <dbReference type="Google" id="ProtNLM"/>
    </source>
</evidence>
<feature type="signal peptide" evidence="3">
    <location>
        <begin position="1"/>
        <end position="24"/>
    </location>
</feature>
<evidence type="ECO:0000256" key="3">
    <source>
        <dbReference type="SAM" id="SignalP"/>
    </source>
</evidence>
<proteinExistence type="predicted"/>
<feature type="compositionally biased region" description="Low complexity" evidence="1">
    <location>
        <begin position="551"/>
        <end position="563"/>
    </location>
</feature>
<feature type="compositionally biased region" description="Basic and acidic residues" evidence="1">
    <location>
        <begin position="396"/>
        <end position="406"/>
    </location>
</feature>
<evidence type="ECO:0000313" key="4">
    <source>
        <dbReference type="EMBL" id="GAA5181609.1"/>
    </source>
</evidence>
<name>A0ABP9RPA4_9ACTN</name>
<dbReference type="Proteomes" id="UP001501570">
    <property type="component" value="Unassembled WGS sequence"/>
</dbReference>
<reference evidence="5" key="1">
    <citation type="journal article" date="2019" name="Int. J. Syst. Evol. Microbiol.">
        <title>The Global Catalogue of Microorganisms (GCM) 10K type strain sequencing project: providing services to taxonomists for standard genome sequencing and annotation.</title>
        <authorList>
            <consortium name="The Broad Institute Genomics Platform"/>
            <consortium name="The Broad Institute Genome Sequencing Center for Infectious Disease"/>
            <person name="Wu L."/>
            <person name="Ma J."/>
        </authorList>
    </citation>
    <scope>NUCLEOTIDE SEQUENCE [LARGE SCALE GENOMIC DNA]</scope>
    <source>
        <strain evidence="5">JCM 18304</strain>
    </source>
</reference>
<dbReference type="SUPFAM" id="SSF75011">
    <property type="entry name" value="3-carboxy-cis,cis-mucoante lactonizing enzyme"/>
    <property type="match status" value="1"/>
</dbReference>
<gene>
    <name evidence="4" type="ORF">GCM10023322_16690</name>
</gene>
<keyword evidence="2" id="KW-1133">Transmembrane helix</keyword>
<dbReference type="RefSeq" id="WP_345627636.1">
    <property type="nucleotide sequence ID" value="NZ_BAABJQ010000004.1"/>
</dbReference>
<sequence>MRRFALAAIGVLGLVLLPLTSAYADPSPAASIPVPTATPGQSVCKVDEDLHSLSGLTATANGYAVVDRADTSGLVMRVYQLDSKCQRISPSLKYSGSGPRDPRDIQLSTDGKDYWVADTGDDLQTPDRPTIALWKVPVDPDDSATLYHFSFPDGDGPWNVDAMLMGSSGSPVFVTHPLSGAAGIYVPTAAPGSSTVPLRKVGQFTPQRTGTPNKLGPDTASAVTGGAVSPDGKKVVLRTYSDAYEWDVTNGDIVKALTTGTPRITPLENEDQGEAITYSHDGKYFLTVQDLSTGNQTTMLRYTPSTLVPIAKPASTGGSGGSGGKSWFSSLSFDQVTALVGVVGVIGLGMLAAGIVGIVRFRKRQPTAAPAGELDVDEGRARPQEVLAGAASVPARDGRPPRDRGRPGGAVYGAGGTARAPEDGYLNAGAGGRPGGSPPPRGRSAPPPAGGTYRAGGDGPRDGDRSGGTYRGGGDAPRDGDRSGGTYRGGGDGPRDGDRSGGTYRGGSPSGADRAGRDRGGRDGGGRDRGGRDRGGRDGGGADRGSGTYSGGTYSSGGFEPPAAASPPPPRTGGGIARSHRPERRGSHGAAPPPPRRGGYAEEHDGFDDLRRLSEE</sequence>
<comment type="caution">
    <text evidence="4">The sequence shown here is derived from an EMBL/GenBank/DDBJ whole genome shotgun (WGS) entry which is preliminary data.</text>
</comment>
<keyword evidence="2" id="KW-0812">Transmembrane</keyword>
<feature type="compositionally biased region" description="Basic and acidic residues" evidence="1">
    <location>
        <begin position="599"/>
        <end position="616"/>
    </location>
</feature>
<feature type="region of interest" description="Disordered" evidence="1">
    <location>
        <begin position="207"/>
        <end position="227"/>
    </location>
</feature>
<feature type="region of interest" description="Disordered" evidence="1">
    <location>
        <begin position="387"/>
        <end position="616"/>
    </location>
</feature>
<keyword evidence="2" id="KW-0472">Membrane</keyword>
<feature type="compositionally biased region" description="Basic and acidic residues" evidence="1">
    <location>
        <begin position="514"/>
        <end position="541"/>
    </location>
</feature>
<organism evidence="4 5">
    <name type="scientific">Rugosimonospora acidiphila</name>
    <dbReference type="NCBI Taxonomy" id="556531"/>
    <lineage>
        <taxon>Bacteria</taxon>
        <taxon>Bacillati</taxon>
        <taxon>Actinomycetota</taxon>
        <taxon>Actinomycetes</taxon>
        <taxon>Micromonosporales</taxon>
        <taxon>Micromonosporaceae</taxon>
        <taxon>Rugosimonospora</taxon>
    </lineage>
</organism>
<keyword evidence="3" id="KW-0732">Signal</keyword>
<feature type="compositionally biased region" description="Pro residues" evidence="1">
    <location>
        <begin position="436"/>
        <end position="449"/>
    </location>
</feature>
<feature type="chain" id="PRO_5046454183" description="WD40-like Beta Propeller Repeat" evidence="3">
    <location>
        <begin position="25"/>
        <end position="616"/>
    </location>
</feature>
<accession>A0ABP9RPA4</accession>
<evidence type="ECO:0000256" key="2">
    <source>
        <dbReference type="SAM" id="Phobius"/>
    </source>
</evidence>